<name>A0A0A8K3J1_9HYPH</name>
<dbReference type="EMBL" id="AP014648">
    <property type="protein sequence ID" value="BAQ16564.1"/>
    <property type="molecule type" value="Genomic_DNA"/>
</dbReference>
<feature type="region of interest" description="Disordered" evidence="1">
    <location>
        <begin position="112"/>
        <end position="163"/>
    </location>
</feature>
<dbReference type="InterPro" id="IPR022156">
    <property type="entry name" value="Uncharacterised_YfbK_N"/>
</dbReference>
<dbReference type="PANTHER" id="PTHR10579:SF43">
    <property type="entry name" value="ZINC FINGER (C3HC4-TYPE RING FINGER) FAMILY PROTEIN"/>
    <property type="match status" value="1"/>
</dbReference>
<dbReference type="InterPro" id="IPR002035">
    <property type="entry name" value="VWF_A"/>
</dbReference>
<dbReference type="PROSITE" id="PS50234">
    <property type="entry name" value="VWFA"/>
    <property type="match status" value="1"/>
</dbReference>
<dbReference type="SUPFAM" id="SSF53300">
    <property type="entry name" value="vWA-like"/>
    <property type="match status" value="1"/>
</dbReference>
<dbReference type="InterPro" id="IPR036465">
    <property type="entry name" value="vWFA_dom_sf"/>
</dbReference>
<feature type="region of interest" description="Disordered" evidence="1">
    <location>
        <begin position="37"/>
        <end position="58"/>
    </location>
</feature>
<dbReference type="STRING" id="1384459.GL4_1104"/>
<dbReference type="Pfam" id="PF12034">
    <property type="entry name" value="YfbK_C"/>
    <property type="match status" value="1"/>
</dbReference>
<dbReference type="Proteomes" id="UP000031643">
    <property type="component" value="Chromosome"/>
</dbReference>
<dbReference type="InterPro" id="IPR021908">
    <property type="entry name" value="YfbK_C"/>
</dbReference>
<keyword evidence="4" id="KW-1185">Reference proteome</keyword>
<feature type="domain" description="VWFA" evidence="2">
    <location>
        <begin position="338"/>
        <end position="522"/>
    </location>
</feature>
<dbReference type="HOGENOM" id="CLU_019123_3_0_5"/>
<evidence type="ECO:0000256" key="1">
    <source>
        <dbReference type="SAM" id="MobiDB-lite"/>
    </source>
</evidence>
<evidence type="ECO:0000259" key="2">
    <source>
        <dbReference type="PROSITE" id="PS50234"/>
    </source>
</evidence>
<proteinExistence type="predicted"/>
<feature type="region of interest" description="Disordered" evidence="1">
    <location>
        <begin position="1"/>
        <end position="23"/>
    </location>
</feature>
<dbReference type="CDD" id="cd01465">
    <property type="entry name" value="vWA_subgroup"/>
    <property type="match status" value="1"/>
</dbReference>
<dbReference type="PANTHER" id="PTHR10579">
    <property type="entry name" value="CALCIUM-ACTIVATED CHLORIDE CHANNEL REGULATOR"/>
    <property type="match status" value="1"/>
</dbReference>
<evidence type="ECO:0000313" key="3">
    <source>
        <dbReference type="EMBL" id="BAQ16564.1"/>
    </source>
</evidence>
<dbReference type="SMART" id="SM00327">
    <property type="entry name" value="VWA"/>
    <property type="match status" value="1"/>
</dbReference>
<dbReference type="RefSeq" id="WP_045365332.1">
    <property type="nucleotide sequence ID" value="NZ_AP014648.1"/>
</dbReference>
<dbReference type="Pfam" id="PF00092">
    <property type="entry name" value="VWA"/>
    <property type="match status" value="1"/>
</dbReference>
<dbReference type="Pfam" id="PF12450">
    <property type="entry name" value="vWF_A"/>
    <property type="match status" value="1"/>
</dbReference>
<sequence>MSDKFDQLKDALQGEPPAPDPQARQAALNLAMARFAEKHAARSQGTAPGRRHTSSGGMGPSAIWSAIVTALKPSNRNWTPVLAGGASLAVLTLAVLSTHSLRPDLLDWRETATEPKLAKREAAPTPAKPDRDAVANRDTSTAQEHPMKMATGQPTPAAPVGQDDEAAMAPAPEMQALPAPGMQGAPVTDARSGFFAGRSQMAAPGSGYAVPAARLRQMDIPAPDYFEQGRDRFEAFDPNPVKVVKEDPVSTFSIDVDTASYAYMRSRLNQGVLPAPDSIRVEELVNYFPYDYAGPDSAAVPFKTNVSLMPTPWNADTKLMRIGIKGYELAAAQQPRANLVFLIDTSGSMQAQNKLPLLRNAFKLLLTSLDPDDTVSIVTYAGSAGTALEPTKVSDTPKILAALETLSAGGSTAGGEGIRQAYALAEANKVDGINRVILATDGDFNVGISDKETLKDFVAREREKGVSLSVLGFGAGNYNDALMQALAQNGNGNASYIDTLNEARKVLVDDAAGTLQTIAKDVKIQVEFNPAAVSEYRLIGYETRKLNREDFNNDKVDAGEIGAGHTVTALYEIVPAGSSGRFVEDLRYRSNEAETSPASKNSDELAFVKIRYKQPDGDKSELISTPVTTADAVPSTSAADTDARFAAAVAGFGQVLKGGRYTGDWSIDDAIALAEGARGKDPFGYRAEFLNLARLAKTAAALEPLKQR</sequence>
<dbReference type="Gene3D" id="3.40.50.410">
    <property type="entry name" value="von Willebrand factor, type A domain"/>
    <property type="match status" value="1"/>
</dbReference>
<reference evidence="3 4" key="1">
    <citation type="submission" date="2014-09" db="EMBL/GenBank/DDBJ databases">
        <title>Genome sequencing of Methyloceanibacter caenitepidi Gela4.</title>
        <authorList>
            <person name="Takeuchi M."/>
            <person name="Susumu S."/>
            <person name="Kamagata Y."/>
            <person name="Oshima K."/>
            <person name="Hattori M."/>
            <person name="Iwasaki W."/>
        </authorList>
    </citation>
    <scope>NUCLEOTIDE SEQUENCE [LARGE SCALE GENOMIC DNA]</scope>
    <source>
        <strain evidence="3 4">Gela4</strain>
    </source>
</reference>
<dbReference type="OrthoDB" id="9805121at2"/>
<dbReference type="KEGG" id="mcg:GL4_1104"/>
<accession>A0A0A8K3J1</accession>
<dbReference type="AlphaFoldDB" id="A0A0A8K3J1"/>
<organism evidence="3 4">
    <name type="scientific">Methyloceanibacter caenitepidi</name>
    <dbReference type="NCBI Taxonomy" id="1384459"/>
    <lineage>
        <taxon>Bacteria</taxon>
        <taxon>Pseudomonadati</taxon>
        <taxon>Pseudomonadota</taxon>
        <taxon>Alphaproteobacteria</taxon>
        <taxon>Hyphomicrobiales</taxon>
        <taxon>Hyphomicrobiaceae</taxon>
        <taxon>Methyloceanibacter</taxon>
    </lineage>
</organism>
<gene>
    <name evidence="3" type="ORF">GL4_1104</name>
</gene>
<protein>
    <submittedName>
        <fullName evidence="3">von Willebrand factor type A domain protein</fullName>
    </submittedName>
</protein>
<dbReference type="InterPro" id="IPR051266">
    <property type="entry name" value="CLCR"/>
</dbReference>
<evidence type="ECO:0000313" key="4">
    <source>
        <dbReference type="Proteomes" id="UP000031643"/>
    </source>
</evidence>
<feature type="compositionally biased region" description="Basic and acidic residues" evidence="1">
    <location>
        <begin position="112"/>
        <end position="135"/>
    </location>
</feature>